<dbReference type="EMBL" id="SHMC01000007">
    <property type="protein sequence ID" value="TAA21961.1"/>
    <property type="molecule type" value="Genomic_DNA"/>
</dbReference>
<proteinExistence type="predicted"/>
<dbReference type="InterPro" id="IPR050330">
    <property type="entry name" value="Bact_OuterMem_StrucFunc"/>
</dbReference>
<dbReference type="SUPFAM" id="SSF103088">
    <property type="entry name" value="OmpA-like"/>
    <property type="match status" value="1"/>
</dbReference>
<organism evidence="8 9">
    <name type="scientific">Pseudoxanthomonas winnipegensis</name>
    <dbReference type="NCBI Taxonomy" id="2480810"/>
    <lineage>
        <taxon>Bacteria</taxon>
        <taxon>Pseudomonadati</taxon>
        <taxon>Pseudomonadota</taxon>
        <taxon>Gammaproteobacteria</taxon>
        <taxon>Lysobacterales</taxon>
        <taxon>Lysobacteraceae</taxon>
        <taxon>Pseudoxanthomonas</taxon>
    </lineage>
</organism>
<feature type="chain" id="PRO_5020963203" evidence="6">
    <location>
        <begin position="32"/>
        <end position="281"/>
    </location>
</feature>
<dbReference type="PANTHER" id="PTHR30329:SF21">
    <property type="entry name" value="LIPOPROTEIN YIAD-RELATED"/>
    <property type="match status" value="1"/>
</dbReference>
<name>A0A4Q8L6G4_9GAMM</name>
<dbReference type="InterPro" id="IPR036737">
    <property type="entry name" value="OmpA-like_sf"/>
</dbReference>
<comment type="subcellular location">
    <subcellularLocation>
        <location evidence="1">Cell outer membrane</location>
    </subcellularLocation>
</comment>
<keyword evidence="4" id="KW-0998">Cell outer membrane</keyword>
<evidence type="ECO:0000259" key="7">
    <source>
        <dbReference type="PROSITE" id="PS51123"/>
    </source>
</evidence>
<evidence type="ECO:0000256" key="5">
    <source>
        <dbReference type="PROSITE-ProRule" id="PRU00473"/>
    </source>
</evidence>
<comment type="caution">
    <text evidence="8">The sequence shown here is derived from an EMBL/GenBank/DDBJ whole genome shotgun (WGS) entry which is preliminary data.</text>
</comment>
<dbReference type="AlphaFoldDB" id="A0A4Q8L6G4"/>
<evidence type="ECO:0000313" key="9">
    <source>
        <dbReference type="Proteomes" id="UP000292627"/>
    </source>
</evidence>
<evidence type="ECO:0000313" key="8">
    <source>
        <dbReference type="EMBL" id="TAA21961.1"/>
    </source>
</evidence>
<dbReference type="InterPro" id="IPR037873">
    <property type="entry name" value="BamE-like"/>
</dbReference>
<feature type="domain" description="OmpA-like" evidence="7">
    <location>
        <begin position="154"/>
        <end position="279"/>
    </location>
</feature>
<dbReference type="Gene3D" id="3.30.1330.60">
    <property type="entry name" value="OmpA-like domain"/>
    <property type="match status" value="1"/>
</dbReference>
<sequence>MRGMDKVTAGSKRWIAWSALLALALAGCAGAPPRESGAATAAEPEFPDPARAYLRGGTFVNVDNLRQYAPGLSKRQLSALLGPPHFGEGMWGVRTWNYLFNFRSARGQEPFQCQFMVVFDEQDIAQQQYWKPQTCSAILDPPAPKPRQEAAAVLPEQPLRLSADALFGFDSAVVTAQGRARIEGLLQQVRGASQVQDILVVGYADRLGNARHNLTLSQRRAEAVRQVLVEGGVAASAIRAEGRGSTQPLADCARIKAHKALVACLAPDRRVEISANATARR</sequence>
<accession>A0A4Q8L6G4</accession>
<dbReference type="GO" id="GO:0009279">
    <property type="term" value="C:cell outer membrane"/>
    <property type="evidence" value="ECO:0007669"/>
    <property type="project" value="UniProtKB-SubCell"/>
</dbReference>
<dbReference type="InterPro" id="IPR007450">
    <property type="entry name" value="BamE_dom"/>
</dbReference>
<evidence type="ECO:0000256" key="6">
    <source>
        <dbReference type="SAM" id="SignalP"/>
    </source>
</evidence>
<protein>
    <submittedName>
        <fullName evidence="8">Outer membrane protein assembly factor BamE</fullName>
    </submittedName>
</protein>
<dbReference type="PROSITE" id="PS51123">
    <property type="entry name" value="OMPA_2"/>
    <property type="match status" value="1"/>
</dbReference>
<reference evidence="8 9" key="1">
    <citation type="submission" date="2019-02" db="EMBL/GenBank/DDBJ databases">
        <title>WGS of Pseudoxanthomonas species novum from clinical isolates.</title>
        <authorList>
            <person name="Bernier A.-M."/>
            <person name="Bernard K."/>
            <person name="Vachon A."/>
        </authorList>
    </citation>
    <scope>NUCLEOTIDE SEQUENCE [LARGE SCALE GENOMIC DNA]</scope>
    <source>
        <strain evidence="8 9">NML171200</strain>
    </source>
</reference>
<dbReference type="InterPro" id="IPR006664">
    <property type="entry name" value="OMP_bac"/>
</dbReference>
<dbReference type="CDD" id="cd07185">
    <property type="entry name" value="OmpA_C-like"/>
    <property type="match status" value="1"/>
</dbReference>
<evidence type="ECO:0000256" key="3">
    <source>
        <dbReference type="ARBA" id="ARBA00023136"/>
    </source>
</evidence>
<evidence type="ECO:0000256" key="1">
    <source>
        <dbReference type="ARBA" id="ARBA00004442"/>
    </source>
</evidence>
<evidence type="ECO:0000256" key="2">
    <source>
        <dbReference type="ARBA" id="ARBA00022729"/>
    </source>
</evidence>
<dbReference type="PROSITE" id="PS51257">
    <property type="entry name" value="PROKAR_LIPOPROTEIN"/>
    <property type="match status" value="1"/>
</dbReference>
<dbReference type="Pfam" id="PF00691">
    <property type="entry name" value="OmpA"/>
    <property type="match status" value="1"/>
</dbReference>
<dbReference type="PANTHER" id="PTHR30329">
    <property type="entry name" value="STATOR ELEMENT OF FLAGELLAR MOTOR COMPLEX"/>
    <property type="match status" value="1"/>
</dbReference>
<dbReference type="Pfam" id="PF04355">
    <property type="entry name" value="BamE"/>
    <property type="match status" value="1"/>
</dbReference>
<keyword evidence="3 5" id="KW-0472">Membrane</keyword>
<feature type="signal peptide" evidence="6">
    <location>
        <begin position="1"/>
        <end position="31"/>
    </location>
</feature>
<dbReference type="OrthoDB" id="1149075at2"/>
<dbReference type="PRINTS" id="PR01021">
    <property type="entry name" value="OMPADOMAIN"/>
</dbReference>
<dbReference type="Gene3D" id="3.30.1450.10">
    <property type="match status" value="1"/>
</dbReference>
<dbReference type="InterPro" id="IPR006665">
    <property type="entry name" value="OmpA-like"/>
</dbReference>
<gene>
    <name evidence="8" type="primary">bamE</name>
    <name evidence="8" type="ORF">EA660_15835</name>
</gene>
<evidence type="ECO:0000256" key="4">
    <source>
        <dbReference type="ARBA" id="ARBA00023237"/>
    </source>
</evidence>
<dbReference type="Proteomes" id="UP000292627">
    <property type="component" value="Unassembled WGS sequence"/>
</dbReference>
<keyword evidence="2 6" id="KW-0732">Signal</keyword>